<feature type="region of interest" description="Disordered" evidence="1">
    <location>
        <begin position="535"/>
        <end position="581"/>
    </location>
</feature>
<sequence>MNKKPAKASLFRFVTLRNPQLLCSKERERGFVFFPKSEKSQSAFLKDVDEEEENDDVIRAAMQTKFATYAPFTRKSHVKALSEDLYEFSAWLMKNKKTITLDQFTTRAETATPLASAERVRLWDNLIYQTSQRRSDSIREAVIQMLVADNFLRKNDFLTEGVDKLINTDEELQRLACAYVVIPRNVSAREPISDITHRKADAKDNAILKSQLESHIATSKLEDYQKIYSEMEAVIKTVENDNAETFETAYITHQRAVDLAYSKATVVIDPDTKENTYPDLVLPEFNFKEVTFDKSQRFQDLTSAKTKSFINERLESGINDGYEILKSIDDEIGELTRVLLDNESQNREKTINYKGTIVKEKKASLPAGSFVGAAVSSIGKPNEVNLHFNVVTGIATTRIQEVLFEISDGKSFGTESSSYDVTHTKEGIILKSTEGFTIPEGTKEVSITATITTYNHEIGEIDVDMILPVNGTIIEEDGSRNGINFYFASAKHNPVYGIKQVGVADFRRVEQEVCCYVPGEVSHIENILAREYKERSTRNLISSETTTETTSETETESLTDTTTSERNELSSEVSQVLNEDQSKDYGASAGVRGNFGKKLSFFADGYFNGASSSSSSNSNTTSQTYAEEVTTRALERVVQKVSRKRTSRILREFEETNKHGFDNTQGTEHVTGVYRWVDKIYNNKLVNYGKRMMYEFDIPEPSRFFKQAIIEKAEAGVAPEGLPEGYILPELPEPLPAEIKDSRYIFPSNYQVLASKYNAEVNAPPVQYIKIGKSYSGGEFAEANGSRQFSYNDLEVPEGYKATYANWKFDFRRANNKNLNAQLQIANKEIRINKSSNESLGYRSTPHSGSLSVPDYIDSSIPVSVVGWDMGSFALNVTISCERTEKAYQQWKVETYNAIIEAYEIRVQEYNDALLESTIPTTPEGEDTRLEFSSALNRTLEKRELKRIAIDMMTRPHGIDTSKNNYVSNSYTRVNLSSGFENHASYVKFFEQAFDWEIMAYTFYPYYYAEESDWIDLFKESNGLDPIFQAFLQAGMSRMVVPVRPGFEEAVAYFLATGRTWMGNGLAIDSDDELYLSIAEELQSVDGEVEKEWETRVPTALTIVQADSAVLMEGGLPCYCENEERDSTILLSETILTGAQNTPEAPAEGDGGQVTF</sequence>
<name>A0A238WQY3_9FLAO</name>
<reference evidence="2 3" key="1">
    <citation type="submission" date="2017-06" db="EMBL/GenBank/DDBJ databases">
        <authorList>
            <person name="Kim H.J."/>
            <person name="Triplett B.A."/>
        </authorList>
    </citation>
    <scope>NUCLEOTIDE SEQUENCE [LARGE SCALE GENOMIC DNA]</scope>
    <source>
        <strain evidence="2 3">DSM 25597</strain>
    </source>
</reference>
<organism evidence="2 3">
    <name type="scientific">Dokdonia pacifica</name>
    <dbReference type="NCBI Taxonomy" id="1627892"/>
    <lineage>
        <taxon>Bacteria</taxon>
        <taxon>Pseudomonadati</taxon>
        <taxon>Bacteroidota</taxon>
        <taxon>Flavobacteriia</taxon>
        <taxon>Flavobacteriales</taxon>
        <taxon>Flavobacteriaceae</taxon>
        <taxon>Dokdonia</taxon>
    </lineage>
</organism>
<proteinExistence type="predicted"/>
<dbReference type="Proteomes" id="UP000198379">
    <property type="component" value="Unassembled WGS sequence"/>
</dbReference>
<gene>
    <name evidence="2" type="ORF">SAMN06265376_1011318</name>
</gene>
<evidence type="ECO:0000313" key="2">
    <source>
        <dbReference type="EMBL" id="SNR48664.1"/>
    </source>
</evidence>
<dbReference type="AlphaFoldDB" id="A0A238WQY3"/>
<feature type="compositionally biased region" description="Polar residues" evidence="1">
    <location>
        <begin position="570"/>
        <end position="579"/>
    </location>
</feature>
<evidence type="ECO:0000256" key="1">
    <source>
        <dbReference type="SAM" id="MobiDB-lite"/>
    </source>
</evidence>
<dbReference type="RefSeq" id="WP_089370600.1">
    <property type="nucleotide sequence ID" value="NZ_BMEP01000003.1"/>
</dbReference>
<protein>
    <submittedName>
        <fullName evidence="2">Uncharacterized protein</fullName>
    </submittedName>
</protein>
<accession>A0A238WQY3</accession>
<evidence type="ECO:0000313" key="3">
    <source>
        <dbReference type="Proteomes" id="UP000198379"/>
    </source>
</evidence>
<keyword evidence="3" id="KW-1185">Reference proteome</keyword>
<dbReference type="OrthoDB" id="8563833at2"/>
<dbReference type="EMBL" id="FZNY01000001">
    <property type="protein sequence ID" value="SNR48664.1"/>
    <property type="molecule type" value="Genomic_DNA"/>
</dbReference>